<reference evidence="1" key="1">
    <citation type="submission" date="2023-10" db="EMBL/GenBank/DDBJ databases">
        <authorList>
            <person name="Chen Y."/>
            <person name="Shah S."/>
            <person name="Dougan E. K."/>
            <person name="Thang M."/>
            <person name="Chan C."/>
        </authorList>
    </citation>
    <scope>NUCLEOTIDE SEQUENCE [LARGE SCALE GENOMIC DNA]</scope>
</reference>
<evidence type="ECO:0000313" key="1">
    <source>
        <dbReference type="EMBL" id="CAK0896083.1"/>
    </source>
</evidence>
<evidence type="ECO:0000313" key="2">
    <source>
        <dbReference type="Proteomes" id="UP001189429"/>
    </source>
</evidence>
<accession>A0ABN9XD07</accession>
<organism evidence="1 2">
    <name type="scientific">Prorocentrum cordatum</name>
    <dbReference type="NCBI Taxonomy" id="2364126"/>
    <lineage>
        <taxon>Eukaryota</taxon>
        <taxon>Sar</taxon>
        <taxon>Alveolata</taxon>
        <taxon>Dinophyceae</taxon>
        <taxon>Prorocentrales</taxon>
        <taxon>Prorocentraceae</taxon>
        <taxon>Prorocentrum</taxon>
    </lineage>
</organism>
<dbReference type="Proteomes" id="UP001189429">
    <property type="component" value="Unassembled WGS sequence"/>
</dbReference>
<gene>
    <name evidence="1" type="ORF">PCOR1329_LOCUS74657</name>
</gene>
<keyword evidence="2" id="KW-1185">Reference proteome</keyword>
<comment type="caution">
    <text evidence="1">The sequence shown here is derived from an EMBL/GenBank/DDBJ whole genome shotgun (WGS) entry which is preliminary data.</text>
</comment>
<protein>
    <submittedName>
        <fullName evidence="1">Uncharacterized protein</fullName>
    </submittedName>
</protein>
<feature type="non-terminal residue" evidence="1">
    <location>
        <position position="1"/>
    </location>
</feature>
<dbReference type="EMBL" id="CAUYUJ010020139">
    <property type="protein sequence ID" value="CAK0896083.1"/>
    <property type="molecule type" value="Genomic_DNA"/>
</dbReference>
<feature type="non-terminal residue" evidence="1">
    <location>
        <position position="247"/>
    </location>
</feature>
<name>A0ABN9XD07_9DINO</name>
<proteinExistence type="predicted"/>
<sequence length="247" mass="27810">GLSYDENRRRAKKLKINCETVRNALLAPPANVRRLLDKLPGSGVHAKEWDVELFVLELLKPLRGLAGAPHLWQVAATLYMVDVLRARVSLWVENFAHWTHADLPGKIRSQAQEARSVDDVAAALSIHADDLLSTGRSRHLEHFLGLPEAKFGAVKGQQHPFTHNGARHSRLKDGTILLQQIHQLSKIPFCQVPEGVDDKMVTGVYAHGFRSILTSMLFLCQRNIHIMTEVTQLQGFNNEPRIVHLKR</sequence>